<keyword evidence="2" id="KW-1185">Reference proteome</keyword>
<proteinExistence type="predicted"/>
<sequence length="142" mass="15894">MTPFDTALRVHRREVDAVKVSISVEVERITTLEAQTRAHDATLREERALASALPFASDAWTARMKAQRARLDEAAYLAQARLVRLRDKAIEAYGTMRAIEGAAERYEDEAERTIALAEQSAIDDIAAARFLRARAVSKRRPA</sequence>
<dbReference type="Proteomes" id="UP000229081">
    <property type="component" value="Chromosome"/>
</dbReference>
<evidence type="ECO:0008006" key="3">
    <source>
        <dbReference type="Google" id="ProtNLM"/>
    </source>
</evidence>
<accession>A0A2K8ME11</accession>
<protein>
    <recommendedName>
        <fullName evidence="3">Flagellar FliJ protein</fullName>
    </recommendedName>
</protein>
<organism evidence="1 2">
    <name type="scientific">Sphingomonas psychrotolerans</name>
    <dbReference type="NCBI Taxonomy" id="1327635"/>
    <lineage>
        <taxon>Bacteria</taxon>
        <taxon>Pseudomonadati</taxon>
        <taxon>Pseudomonadota</taxon>
        <taxon>Alphaproteobacteria</taxon>
        <taxon>Sphingomonadales</taxon>
        <taxon>Sphingomonadaceae</taxon>
        <taxon>Sphingomonas</taxon>
    </lineage>
</organism>
<dbReference type="EMBL" id="CP024923">
    <property type="protein sequence ID" value="ATY32093.1"/>
    <property type="molecule type" value="Genomic_DNA"/>
</dbReference>
<evidence type="ECO:0000313" key="2">
    <source>
        <dbReference type="Proteomes" id="UP000229081"/>
    </source>
</evidence>
<gene>
    <name evidence="1" type="ORF">CVN68_08980</name>
</gene>
<reference evidence="1 2" key="1">
    <citation type="submission" date="2017-11" db="EMBL/GenBank/DDBJ databases">
        <title>Complete genome sequence of Sphingomonas sp. Strain Cra20, a psychrotolerant potential plant growth promoting rhizobacteria.</title>
        <authorList>
            <person name="Luo Y."/>
        </authorList>
    </citation>
    <scope>NUCLEOTIDE SEQUENCE [LARGE SCALE GENOMIC DNA]</scope>
    <source>
        <strain evidence="1 2">Cra20</strain>
    </source>
</reference>
<dbReference type="AlphaFoldDB" id="A0A2K8ME11"/>
<dbReference type="KEGG" id="sphc:CVN68_08980"/>
<dbReference type="OrthoDB" id="7505350at2"/>
<dbReference type="RefSeq" id="WP_100281902.1">
    <property type="nucleotide sequence ID" value="NZ_CP024923.1"/>
</dbReference>
<name>A0A2K8ME11_9SPHN</name>
<evidence type="ECO:0000313" key="1">
    <source>
        <dbReference type="EMBL" id="ATY32093.1"/>
    </source>
</evidence>